<gene>
    <name evidence="2" type="ORF">GALMADRAFT_906804</name>
</gene>
<name>A0A067SFQ0_GALM3</name>
<keyword evidence="1" id="KW-0812">Transmembrane</keyword>
<sequence>MGNQDQCLSAPQSGNWTTVEVDNANDLTTGGLVLITFCNINCEGAGSSEQNNTSCFLAAPNCFIGSFSVTQTASGVGNSSSTRPSHTPKSKISTGTVIGGVIGGVVVIGGLIFIPFFLLRRARKRQQVSPFDISELSTPFIPSPAATTIDERRPTFLTANRGQATRKFIRANHSSRTPIVSSYRSQIHHQEGSGVRFSETEGAMVQLPPLYSTS</sequence>
<protein>
    <submittedName>
        <fullName evidence="2">Uncharacterized protein</fullName>
    </submittedName>
</protein>
<evidence type="ECO:0000256" key="1">
    <source>
        <dbReference type="SAM" id="Phobius"/>
    </source>
</evidence>
<dbReference type="AlphaFoldDB" id="A0A067SFQ0"/>
<keyword evidence="1" id="KW-1133">Transmembrane helix</keyword>
<accession>A0A067SFQ0</accession>
<feature type="transmembrane region" description="Helical" evidence="1">
    <location>
        <begin position="97"/>
        <end position="119"/>
    </location>
</feature>
<organism evidence="2 3">
    <name type="scientific">Galerina marginata (strain CBS 339.88)</name>
    <dbReference type="NCBI Taxonomy" id="685588"/>
    <lineage>
        <taxon>Eukaryota</taxon>
        <taxon>Fungi</taxon>
        <taxon>Dikarya</taxon>
        <taxon>Basidiomycota</taxon>
        <taxon>Agaricomycotina</taxon>
        <taxon>Agaricomycetes</taxon>
        <taxon>Agaricomycetidae</taxon>
        <taxon>Agaricales</taxon>
        <taxon>Agaricineae</taxon>
        <taxon>Strophariaceae</taxon>
        <taxon>Galerina</taxon>
    </lineage>
</organism>
<reference evidence="3" key="1">
    <citation type="journal article" date="2014" name="Proc. Natl. Acad. Sci. U.S.A.">
        <title>Extensive sampling of basidiomycete genomes demonstrates inadequacy of the white-rot/brown-rot paradigm for wood decay fungi.</title>
        <authorList>
            <person name="Riley R."/>
            <person name="Salamov A.A."/>
            <person name="Brown D.W."/>
            <person name="Nagy L.G."/>
            <person name="Floudas D."/>
            <person name="Held B.W."/>
            <person name="Levasseur A."/>
            <person name="Lombard V."/>
            <person name="Morin E."/>
            <person name="Otillar R."/>
            <person name="Lindquist E.A."/>
            <person name="Sun H."/>
            <person name="LaButti K.M."/>
            <person name="Schmutz J."/>
            <person name="Jabbour D."/>
            <person name="Luo H."/>
            <person name="Baker S.E."/>
            <person name="Pisabarro A.G."/>
            <person name="Walton J.D."/>
            <person name="Blanchette R.A."/>
            <person name="Henrissat B."/>
            <person name="Martin F."/>
            <person name="Cullen D."/>
            <person name="Hibbett D.S."/>
            <person name="Grigoriev I.V."/>
        </authorList>
    </citation>
    <scope>NUCLEOTIDE SEQUENCE [LARGE SCALE GENOMIC DNA]</scope>
    <source>
        <strain evidence="3">CBS 339.88</strain>
    </source>
</reference>
<evidence type="ECO:0000313" key="3">
    <source>
        <dbReference type="Proteomes" id="UP000027222"/>
    </source>
</evidence>
<keyword evidence="1" id="KW-0472">Membrane</keyword>
<evidence type="ECO:0000313" key="2">
    <source>
        <dbReference type="EMBL" id="KDR69731.1"/>
    </source>
</evidence>
<dbReference type="EMBL" id="KL142400">
    <property type="protein sequence ID" value="KDR69731.1"/>
    <property type="molecule type" value="Genomic_DNA"/>
</dbReference>
<proteinExistence type="predicted"/>
<dbReference type="HOGENOM" id="CLU_081355_0_0_1"/>
<keyword evidence="3" id="KW-1185">Reference proteome</keyword>
<dbReference type="OrthoDB" id="4642857at2759"/>
<dbReference type="Proteomes" id="UP000027222">
    <property type="component" value="Unassembled WGS sequence"/>
</dbReference>